<reference evidence="2 3" key="1">
    <citation type="submission" date="2015-09" db="EMBL/GenBank/DDBJ databases">
        <title>Whole genome shotgun sequence assembly of Aphanizomenon flos-aquae UKL13.</title>
        <authorList>
            <person name="Driscoll C."/>
        </authorList>
    </citation>
    <scope>NUCLEOTIDE SEQUENCE [LARGE SCALE GENOMIC DNA]</scope>
    <source>
        <strain evidence="2">MDT13</strain>
    </source>
</reference>
<keyword evidence="1" id="KW-1133">Transmembrane helix</keyword>
<accession>A0A1B7VXF9</accession>
<evidence type="ECO:0000256" key="1">
    <source>
        <dbReference type="SAM" id="Phobius"/>
    </source>
</evidence>
<evidence type="ECO:0000313" key="3">
    <source>
        <dbReference type="Proteomes" id="UP000092382"/>
    </source>
</evidence>
<dbReference type="PATRIC" id="fig|1710894.3.peg.3759"/>
<evidence type="ECO:0000313" key="2">
    <source>
        <dbReference type="EMBL" id="OBQ25604.1"/>
    </source>
</evidence>
<dbReference type="Proteomes" id="UP000092382">
    <property type="component" value="Unassembled WGS sequence"/>
</dbReference>
<keyword evidence="1" id="KW-0472">Membrane</keyword>
<feature type="transmembrane region" description="Helical" evidence="1">
    <location>
        <begin position="39"/>
        <end position="57"/>
    </location>
</feature>
<comment type="caution">
    <text evidence="2">The sequence shown here is derived from an EMBL/GenBank/DDBJ whole genome shotgun (WGS) entry which is preliminary data.</text>
</comment>
<proteinExistence type="predicted"/>
<name>A0A1B7VXF9_APHFL</name>
<organism evidence="2 3">
    <name type="scientific">Aphanizomenon flos-aquae LD13</name>
    <dbReference type="NCBI Taxonomy" id="1710894"/>
    <lineage>
        <taxon>Bacteria</taxon>
        <taxon>Bacillati</taxon>
        <taxon>Cyanobacteriota</taxon>
        <taxon>Cyanophyceae</taxon>
        <taxon>Nostocales</taxon>
        <taxon>Aphanizomenonaceae</taxon>
        <taxon>Aphanizomenon</taxon>
    </lineage>
</organism>
<dbReference type="STRING" id="1803587.GCA_001593825_03864"/>
<sequence length="64" mass="6960">MSQSSLNGKLIQGFGILLGISVALFLLRGFGIITVFPGGLITLLFFGAIALAILSYCSKRWWRL</sequence>
<keyword evidence="1" id="KW-0812">Transmembrane</keyword>
<protein>
    <submittedName>
        <fullName evidence="2">Uncharacterized protein</fullName>
    </submittedName>
</protein>
<dbReference type="AlphaFoldDB" id="A0A1B7VXF9"/>
<feature type="transmembrane region" description="Helical" evidence="1">
    <location>
        <begin position="12"/>
        <end position="33"/>
    </location>
</feature>
<gene>
    <name evidence="2" type="ORF">AN481_09185</name>
</gene>
<dbReference type="EMBL" id="LJOY01000025">
    <property type="protein sequence ID" value="OBQ25604.1"/>
    <property type="molecule type" value="Genomic_DNA"/>
</dbReference>